<feature type="transmembrane region" description="Helical" evidence="1">
    <location>
        <begin position="339"/>
        <end position="362"/>
    </location>
</feature>
<feature type="transmembrane region" description="Helical" evidence="1">
    <location>
        <begin position="135"/>
        <end position="160"/>
    </location>
</feature>
<keyword evidence="1" id="KW-0812">Transmembrane</keyword>
<organism evidence="2 3">
    <name type="scientific">Candidatus Brachybacterium merdavium</name>
    <dbReference type="NCBI Taxonomy" id="2838513"/>
    <lineage>
        <taxon>Bacteria</taxon>
        <taxon>Bacillati</taxon>
        <taxon>Actinomycetota</taxon>
        <taxon>Actinomycetes</taxon>
        <taxon>Micrococcales</taxon>
        <taxon>Dermabacteraceae</taxon>
        <taxon>Brachybacterium</taxon>
    </lineage>
</organism>
<feature type="transmembrane region" description="Helical" evidence="1">
    <location>
        <begin position="210"/>
        <end position="231"/>
    </location>
</feature>
<keyword evidence="1" id="KW-0472">Membrane</keyword>
<feature type="transmembrane region" description="Helical" evidence="1">
    <location>
        <begin position="76"/>
        <end position="95"/>
    </location>
</feature>
<reference evidence="2" key="2">
    <citation type="submission" date="2021-04" db="EMBL/GenBank/DDBJ databases">
        <authorList>
            <person name="Gilroy R."/>
        </authorList>
    </citation>
    <scope>NUCLEOTIDE SEQUENCE</scope>
    <source>
        <strain evidence="2">ChiHjej13B12-24818</strain>
    </source>
</reference>
<sequence length="400" mass="40683">MTAGGRRGVVGGFLAVLAVVIVSLNLRPGATSLGPLLTDVVASFGQGGTASGFLTALPCLAFGVLGAVAVPLSRRIGLTGTVVASFVLVTLGLLLRPTADTFLAFTLLSVLALIGPALGNVVVPAWIKRHGGRRSVLLVTTYTTVLAVGGAAGSMLAVPLAPGGGEGWRDSLQFWGLIAVGVVAVWAIVLTRTGHDFPPEGPQGTLRASLWRSPTAIALTVMFALQSTNAYTQFGLLPQILIDSGVTPARAGLMVGTISGWGIVGGLLMPTIIDRSRRLPWIVGGLGLLTASGYAGLLLAPGLSPLLWTSVLGIGGFAFPSVLALIPARSRDPLITARLSGLVQPVGYLLAAIGPIAAGAVLEAKGTSAMLVLMGTSGLLLAVAGYRAARPRMVDDELVV</sequence>
<dbReference type="AlphaFoldDB" id="A0A9D2RN03"/>
<feature type="transmembrane region" description="Helical" evidence="1">
    <location>
        <begin position="50"/>
        <end position="69"/>
    </location>
</feature>
<dbReference type="GO" id="GO:0022857">
    <property type="term" value="F:transmembrane transporter activity"/>
    <property type="evidence" value="ECO:0007669"/>
    <property type="project" value="InterPro"/>
</dbReference>
<feature type="transmembrane region" description="Helical" evidence="1">
    <location>
        <begin position="172"/>
        <end position="190"/>
    </location>
</feature>
<evidence type="ECO:0000313" key="3">
    <source>
        <dbReference type="Proteomes" id="UP000823823"/>
    </source>
</evidence>
<feature type="transmembrane region" description="Helical" evidence="1">
    <location>
        <begin position="368"/>
        <end position="386"/>
    </location>
</feature>
<reference evidence="2" key="1">
    <citation type="journal article" date="2021" name="PeerJ">
        <title>Extensive microbial diversity within the chicken gut microbiome revealed by metagenomics and culture.</title>
        <authorList>
            <person name="Gilroy R."/>
            <person name="Ravi A."/>
            <person name="Getino M."/>
            <person name="Pursley I."/>
            <person name="Horton D.L."/>
            <person name="Alikhan N.F."/>
            <person name="Baker D."/>
            <person name="Gharbi K."/>
            <person name="Hall N."/>
            <person name="Watson M."/>
            <person name="Adriaenssens E.M."/>
            <person name="Foster-Nyarko E."/>
            <person name="Jarju S."/>
            <person name="Secka A."/>
            <person name="Antonio M."/>
            <person name="Oren A."/>
            <person name="Chaudhuri R.R."/>
            <person name="La Ragione R."/>
            <person name="Hildebrand F."/>
            <person name="Pallen M.J."/>
        </authorList>
    </citation>
    <scope>NUCLEOTIDE SEQUENCE</scope>
    <source>
        <strain evidence="2">ChiHjej13B12-24818</strain>
    </source>
</reference>
<evidence type="ECO:0000313" key="2">
    <source>
        <dbReference type="EMBL" id="HJB09006.1"/>
    </source>
</evidence>
<dbReference type="EMBL" id="DWZH01000007">
    <property type="protein sequence ID" value="HJB09006.1"/>
    <property type="molecule type" value="Genomic_DNA"/>
</dbReference>
<protein>
    <submittedName>
        <fullName evidence="2">MFS transporter</fullName>
    </submittedName>
</protein>
<feature type="transmembrane region" description="Helical" evidence="1">
    <location>
        <begin position="101"/>
        <end position="123"/>
    </location>
</feature>
<dbReference type="InterPro" id="IPR036259">
    <property type="entry name" value="MFS_trans_sf"/>
</dbReference>
<dbReference type="InterPro" id="IPR011701">
    <property type="entry name" value="MFS"/>
</dbReference>
<dbReference type="InterPro" id="IPR052524">
    <property type="entry name" value="MFS_Cyanate_Porter"/>
</dbReference>
<feature type="transmembrane region" description="Helical" evidence="1">
    <location>
        <begin position="12"/>
        <end position="30"/>
    </location>
</feature>
<feature type="transmembrane region" description="Helical" evidence="1">
    <location>
        <begin position="251"/>
        <end position="269"/>
    </location>
</feature>
<feature type="transmembrane region" description="Helical" evidence="1">
    <location>
        <begin position="306"/>
        <end position="327"/>
    </location>
</feature>
<evidence type="ECO:0000256" key="1">
    <source>
        <dbReference type="SAM" id="Phobius"/>
    </source>
</evidence>
<dbReference type="Gene3D" id="1.20.1250.20">
    <property type="entry name" value="MFS general substrate transporter like domains"/>
    <property type="match status" value="1"/>
</dbReference>
<dbReference type="Proteomes" id="UP000823823">
    <property type="component" value="Unassembled WGS sequence"/>
</dbReference>
<comment type="caution">
    <text evidence="2">The sequence shown here is derived from an EMBL/GenBank/DDBJ whole genome shotgun (WGS) entry which is preliminary data.</text>
</comment>
<keyword evidence="1" id="KW-1133">Transmembrane helix</keyword>
<name>A0A9D2RN03_9MICO</name>
<dbReference type="Pfam" id="PF07690">
    <property type="entry name" value="MFS_1"/>
    <property type="match status" value="1"/>
</dbReference>
<proteinExistence type="predicted"/>
<accession>A0A9D2RN03</accession>
<dbReference type="PANTHER" id="PTHR23523:SF2">
    <property type="entry name" value="2-NITROIMIDAZOLE TRANSPORTER"/>
    <property type="match status" value="1"/>
</dbReference>
<dbReference type="PANTHER" id="PTHR23523">
    <property type="match status" value="1"/>
</dbReference>
<feature type="transmembrane region" description="Helical" evidence="1">
    <location>
        <begin position="281"/>
        <end position="300"/>
    </location>
</feature>
<dbReference type="SUPFAM" id="SSF103473">
    <property type="entry name" value="MFS general substrate transporter"/>
    <property type="match status" value="1"/>
</dbReference>
<gene>
    <name evidence="2" type="ORF">H9786_00515</name>
</gene>